<dbReference type="EMBL" id="JBIASD010000069">
    <property type="protein sequence ID" value="MFF3672152.1"/>
    <property type="molecule type" value="Genomic_DNA"/>
</dbReference>
<proteinExistence type="predicted"/>
<comment type="caution">
    <text evidence="3">The sequence shown here is derived from an EMBL/GenBank/DDBJ whole genome shotgun (WGS) entry which is preliminary data.</text>
</comment>
<protein>
    <submittedName>
        <fullName evidence="3">TadE/TadG family type IV pilus assembly protein</fullName>
    </submittedName>
</protein>
<keyword evidence="1" id="KW-1133">Transmembrane helix</keyword>
<dbReference type="RefSeq" id="WP_387418314.1">
    <property type="nucleotide sequence ID" value="NZ_JBIASD010000069.1"/>
</dbReference>
<accession>A0ABW6T6Z1</accession>
<gene>
    <name evidence="3" type="ORF">ACFYXI_42185</name>
</gene>
<feature type="domain" description="TadE-like" evidence="2">
    <location>
        <begin position="8"/>
        <end position="45"/>
    </location>
</feature>
<evidence type="ECO:0000313" key="3">
    <source>
        <dbReference type="EMBL" id="MFF3672152.1"/>
    </source>
</evidence>
<evidence type="ECO:0000313" key="4">
    <source>
        <dbReference type="Proteomes" id="UP001602013"/>
    </source>
</evidence>
<reference evidence="3 4" key="1">
    <citation type="submission" date="2024-10" db="EMBL/GenBank/DDBJ databases">
        <title>The Natural Products Discovery Center: Release of the First 8490 Sequenced Strains for Exploring Actinobacteria Biosynthetic Diversity.</title>
        <authorList>
            <person name="Kalkreuter E."/>
            <person name="Kautsar S.A."/>
            <person name="Yang D."/>
            <person name="Bader C.D."/>
            <person name="Teijaro C.N."/>
            <person name="Fluegel L."/>
            <person name="Davis C.M."/>
            <person name="Simpson J.R."/>
            <person name="Lauterbach L."/>
            <person name="Steele A.D."/>
            <person name="Gui C."/>
            <person name="Meng S."/>
            <person name="Li G."/>
            <person name="Viehrig K."/>
            <person name="Ye F."/>
            <person name="Su P."/>
            <person name="Kiefer A.F."/>
            <person name="Nichols A."/>
            <person name="Cepeda A.J."/>
            <person name="Yan W."/>
            <person name="Fan B."/>
            <person name="Jiang Y."/>
            <person name="Adhikari A."/>
            <person name="Zheng C.-J."/>
            <person name="Schuster L."/>
            <person name="Cowan T.M."/>
            <person name="Smanski M.J."/>
            <person name="Chevrette M.G."/>
            <person name="De Carvalho L.P.S."/>
            <person name="Shen B."/>
        </authorList>
    </citation>
    <scope>NUCLEOTIDE SEQUENCE [LARGE SCALE GENOMIC DNA]</scope>
    <source>
        <strain evidence="3 4">NPDC002173</strain>
    </source>
</reference>
<evidence type="ECO:0000256" key="1">
    <source>
        <dbReference type="SAM" id="Phobius"/>
    </source>
</evidence>
<sequence length="56" mass="5945">MRDRGAPTTELAVTFPLVMVLILLVVQFGVWQHAVHVAEVTAAEALAAARSEEAGT</sequence>
<dbReference type="Proteomes" id="UP001602013">
    <property type="component" value="Unassembled WGS sequence"/>
</dbReference>
<organism evidence="3 4">
    <name type="scientific">Microtetraspora malaysiensis</name>
    <dbReference type="NCBI Taxonomy" id="161358"/>
    <lineage>
        <taxon>Bacteria</taxon>
        <taxon>Bacillati</taxon>
        <taxon>Actinomycetota</taxon>
        <taxon>Actinomycetes</taxon>
        <taxon>Streptosporangiales</taxon>
        <taxon>Streptosporangiaceae</taxon>
        <taxon>Microtetraspora</taxon>
    </lineage>
</organism>
<evidence type="ECO:0000259" key="2">
    <source>
        <dbReference type="Pfam" id="PF07811"/>
    </source>
</evidence>
<dbReference type="InterPro" id="IPR012495">
    <property type="entry name" value="TadE-like_dom"/>
</dbReference>
<keyword evidence="1" id="KW-0472">Membrane</keyword>
<dbReference type="Pfam" id="PF07811">
    <property type="entry name" value="TadE"/>
    <property type="match status" value="1"/>
</dbReference>
<keyword evidence="4" id="KW-1185">Reference proteome</keyword>
<keyword evidence="1" id="KW-0812">Transmembrane</keyword>
<feature type="transmembrane region" description="Helical" evidence="1">
    <location>
        <begin position="12"/>
        <end position="31"/>
    </location>
</feature>
<name>A0ABW6T6Z1_9ACTN</name>